<keyword evidence="2" id="KW-0963">Cytoplasm</keyword>
<evidence type="ECO:0000256" key="4">
    <source>
        <dbReference type="ARBA" id="ARBA00022694"/>
    </source>
</evidence>
<evidence type="ECO:0000313" key="8">
    <source>
        <dbReference type="Proteomes" id="UP001165090"/>
    </source>
</evidence>
<feature type="compositionally biased region" description="Basic and acidic residues" evidence="6">
    <location>
        <begin position="15"/>
        <end position="25"/>
    </location>
</feature>
<evidence type="ECO:0000313" key="7">
    <source>
        <dbReference type="EMBL" id="GLI59444.1"/>
    </source>
</evidence>
<dbReference type="PANTHER" id="PTHR14344:SF3">
    <property type="entry name" value="WD REPEAT-CONTAINING PROTEIN 6"/>
    <property type="match status" value="1"/>
</dbReference>
<dbReference type="EMBL" id="BSDZ01000004">
    <property type="protein sequence ID" value="GLI59444.1"/>
    <property type="molecule type" value="Genomic_DNA"/>
</dbReference>
<evidence type="ECO:0000256" key="3">
    <source>
        <dbReference type="ARBA" id="ARBA00022574"/>
    </source>
</evidence>
<dbReference type="Proteomes" id="UP001165090">
    <property type="component" value="Unassembled WGS sequence"/>
</dbReference>
<keyword evidence="3" id="KW-0853">WD repeat</keyword>
<feature type="non-terminal residue" evidence="7">
    <location>
        <position position="1"/>
    </location>
</feature>
<keyword evidence="4" id="KW-0819">tRNA processing</keyword>
<accession>A0ABQ5RPR1</accession>
<dbReference type="InterPro" id="IPR051973">
    <property type="entry name" value="tRNA_Anticodon_Mtase-Reg"/>
</dbReference>
<keyword evidence="8" id="KW-1185">Reference proteome</keyword>
<gene>
    <name evidence="7" type="ORF">VaNZ11_001270</name>
</gene>
<keyword evidence="5" id="KW-0677">Repeat</keyword>
<evidence type="ECO:0000256" key="2">
    <source>
        <dbReference type="ARBA" id="ARBA00022490"/>
    </source>
</evidence>
<sequence>GDHEFGAQDQGSPIHLDRQHGDGRLRPSSCASSKEGAGTEGTLRRELEVSSRWLSTRVPRQGLRPHSLRTSKPKVSADRRYLALALLGVSSPPPIPQPHSPETKSEATTATALLSVASSDATTSVFTLDLSGDRAWHHVASLEGHRHPVLCMAHVPGVHSTHTSAGLAGDDCDVNASGGPGGAHGCNRRSCTVSISGSGCGMGEPRNTWCRSTPDDGYWLATGDTAGDVALWWVPRWLHASTGACGRGTDDEAPGRRVAPEPRVLRPVLSIRGVHQSG</sequence>
<evidence type="ECO:0000256" key="6">
    <source>
        <dbReference type="SAM" id="MobiDB-lite"/>
    </source>
</evidence>
<dbReference type="PANTHER" id="PTHR14344">
    <property type="entry name" value="WD REPEAT PROTEIN"/>
    <property type="match status" value="1"/>
</dbReference>
<name>A0ABQ5RPR1_9CHLO</name>
<comment type="subcellular location">
    <subcellularLocation>
        <location evidence="1">Cytoplasm</location>
    </subcellularLocation>
</comment>
<feature type="non-terminal residue" evidence="7">
    <location>
        <position position="278"/>
    </location>
</feature>
<comment type="caution">
    <text evidence="7">The sequence shown here is derived from an EMBL/GenBank/DDBJ whole genome shotgun (WGS) entry which is preliminary data.</text>
</comment>
<organism evidence="7 8">
    <name type="scientific">Volvox africanus</name>
    <dbReference type="NCBI Taxonomy" id="51714"/>
    <lineage>
        <taxon>Eukaryota</taxon>
        <taxon>Viridiplantae</taxon>
        <taxon>Chlorophyta</taxon>
        <taxon>core chlorophytes</taxon>
        <taxon>Chlorophyceae</taxon>
        <taxon>CS clade</taxon>
        <taxon>Chlamydomonadales</taxon>
        <taxon>Volvocaceae</taxon>
        <taxon>Volvox</taxon>
    </lineage>
</organism>
<evidence type="ECO:0000256" key="5">
    <source>
        <dbReference type="ARBA" id="ARBA00022737"/>
    </source>
</evidence>
<protein>
    <submittedName>
        <fullName evidence="7">Uncharacterized protein</fullName>
    </submittedName>
</protein>
<proteinExistence type="predicted"/>
<reference evidence="7 8" key="1">
    <citation type="journal article" date="2023" name="IScience">
        <title>Expanded male sex-determining region conserved during the evolution of homothallism in the green alga Volvox.</title>
        <authorList>
            <person name="Yamamoto K."/>
            <person name="Matsuzaki R."/>
            <person name="Mahakham W."/>
            <person name="Heman W."/>
            <person name="Sekimoto H."/>
            <person name="Kawachi M."/>
            <person name="Minakuchi Y."/>
            <person name="Toyoda A."/>
            <person name="Nozaki H."/>
        </authorList>
    </citation>
    <scope>NUCLEOTIDE SEQUENCE [LARGE SCALE GENOMIC DNA]</scope>
    <source>
        <strain evidence="7 8">NIES-4468</strain>
    </source>
</reference>
<feature type="region of interest" description="Disordered" evidence="6">
    <location>
        <begin position="1"/>
        <end position="45"/>
    </location>
</feature>
<evidence type="ECO:0000256" key="1">
    <source>
        <dbReference type="ARBA" id="ARBA00004496"/>
    </source>
</evidence>